<proteinExistence type="predicted"/>
<dbReference type="InterPro" id="IPR032806">
    <property type="entry name" value="YbfD_N"/>
</dbReference>
<dbReference type="AlphaFoldDB" id="T1AUS2"/>
<sequence>MLDLSAATLDGKDGLVEALQGVPEHRKLRGIRHPLASILSIATCATLAGARSMAAVGEYAQDCPQEVLARLGAKYHPEKKRYIAPHHDTIQRALSSVDTAALDRAVGAWLYDQVVAGNL</sequence>
<gene>
    <name evidence="2" type="ORF">B2A_03295</name>
</gene>
<dbReference type="EMBL" id="AUZZ01002207">
    <property type="protein sequence ID" value="EQD61247.1"/>
    <property type="molecule type" value="Genomic_DNA"/>
</dbReference>
<feature type="non-terminal residue" evidence="2">
    <location>
        <position position="119"/>
    </location>
</feature>
<comment type="caution">
    <text evidence="2">The sequence shown here is derived from an EMBL/GenBank/DDBJ whole genome shotgun (WGS) entry which is preliminary data.</text>
</comment>
<reference evidence="2" key="2">
    <citation type="journal article" date="2014" name="ISME J.">
        <title>Microbial stratification in low pH oxic and suboxic macroscopic growths along an acid mine drainage.</title>
        <authorList>
            <person name="Mendez-Garcia C."/>
            <person name="Mesa V."/>
            <person name="Sprenger R.R."/>
            <person name="Richter M."/>
            <person name="Diez M.S."/>
            <person name="Solano J."/>
            <person name="Bargiela R."/>
            <person name="Golyshina O.V."/>
            <person name="Manteca A."/>
            <person name="Ramos J.L."/>
            <person name="Gallego J.R."/>
            <person name="Llorente I."/>
            <person name="Martins Dos Santos V.A."/>
            <person name="Jensen O.N."/>
            <person name="Pelaez A.I."/>
            <person name="Sanchez J."/>
            <person name="Ferrer M."/>
        </authorList>
    </citation>
    <scope>NUCLEOTIDE SEQUENCE</scope>
</reference>
<protein>
    <submittedName>
        <fullName evidence="2">Transposase tnpA</fullName>
    </submittedName>
</protein>
<name>T1AUS2_9ZZZZ</name>
<feature type="domain" description="H repeat-associated protein N-terminal" evidence="1">
    <location>
        <begin position="17"/>
        <end position="110"/>
    </location>
</feature>
<evidence type="ECO:0000259" key="1">
    <source>
        <dbReference type="Pfam" id="PF13808"/>
    </source>
</evidence>
<reference evidence="2" key="1">
    <citation type="submission" date="2013-08" db="EMBL/GenBank/DDBJ databases">
        <authorList>
            <person name="Mendez C."/>
            <person name="Richter M."/>
            <person name="Ferrer M."/>
            <person name="Sanchez J."/>
        </authorList>
    </citation>
    <scope>NUCLEOTIDE SEQUENCE</scope>
</reference>
<accession>T1AUS2</accession>
<organism evidence="2">
    <name type="scientific">mine drainage metagenome</name>
    <dbReference type="NCBI Taxonomy" id="410659"/>
    <lineage>
        <taxon>unclassified sequences</taxon>
        <taxon>metagenomes</taxon>
        <taxon>ecological metagenomes</taxon>
    </lineage>
</organism>
<dbReference type="Pfam" id="PF13808">
    <property type="entry name" value="DDE_Tnp_1_assoc"/>
    <property type="match status" value="1"/>
</dbReference>
<evidence type="ECO:0000313" key="2">
    <source>
        <dbReference type="EMBL" id="EQD61247.1"/>
    </source>
</evidence>